<dbReference type="GeneID" id="20203612"/>
<gene>
    <name evidence="2" type="primary">20203612</name>
    <name evidence="1" type="ORF">HELRODRAFT_171362</name>
</gene>
<dbReference type="Proteomes" id="UP000015101">
    <property type="component" value="Unassembled WGS sequence"/>
</dbReference>
<evidence type="ECO:0000313" key="3">
    <source>
        <dbReference type="Proteomes" id="UP000015101"/>
    </source>
</evidence>
<proteinExistence type="predicted"/>
<dbReference type="EMBL" id="KB096325">
    <property type="protein sequence ID" value="ESO05701.1"/>
    <property type="molecule type" value="Genomic_DNA"/>
</dbReference>
<evidence type="ECO:0000313" key="1">
    <source>
        <dbReference type="EMBL" id="ESO05701.1"/>
    </source>
</evidence>
<dbReference type="EnsemblMetazoa" id="HelroT171362">
    <property type="protein sequence ID" value="HelroP171362"/>
    <property type="gene ID" value="HelroG171362"/>
</dbReference>
<name>T1F463_HELRO</name>
<dbReference type="RefSeq" id="XP_009016334.1">
    <property type="nucleotide sequence ID" value="XM_009018086.1"/>
</dbReference>
<dbReference type="InParanoid" id="T1F463"/>
<organism evidence="2 3">
    <name type="scientific">Helobdella robusta</name>
    <name type="common">Californian leech</name>
    <dbReference type="NCBI Taxonomy" id="6412"/>
    <lineage>
        <taxon>Eukaryota</taxon>
        <taxon>Metazoa</taxon>
        <taxon>Spiralia</taxon>
        <taxon>Lophotrochozoa</taxon>
        <taxon>Annelida</taxon>
        <taxon>Clitellata</taxon>
        <taxon>Hirudinea</taxon>
        <taxon>Rhynchobdellida</taxon>
        <taxon>Glossiphoniidae</taxon>
        <taxon>Helobdella</taxon>
    </lineage>
</organism>
<reference evidence="2" key="3">
    <citation type="submission" date="2015-06" db="UniProtKB">
        <authorList>
            <consortium name="EnsemblMetazoa"/>
        </authorList>
    </citation>
    <scope>IDENTIFICATION</scope>
</reference>
<dbReference type="HOGENOM" id="CLU_1290226_0_0_1"/>
<reference evidence="3" key="1">
    <citation type="submission" date="2012-12" db="EMBL/GenBank/DDBJ databases">
        <authorList>
            <person name="Hellsten U."/>
            <person name="Grimwood J."/>
            <person name="Chapman J.A."/>
            <person name="Shapiro H."/>
            <person name="Aerts A."/>
            <person name="Otillar R.P."/>
            <person name="Terry A.Y."/>
            <person name="Boore J.L."/>
            <person name="Simakov O."/>
            <person name="Marletaz F."/>
            <person name="Cho S.-J."/>
            <person name="Edsinger-Gonzales E."/>
            <person name="Havlak P."/>
            <person name="Kuo D.-H."/>
            <person name="Larsson T."/>
            <person name="Lv J."/>
            <person name="Arendt D."/>
            <person name="Savage R."/>
            <person name="Osoegawa K."/>
            <person name="de Jong P."/>
            <person name="Lindberg D.R."/>
            <person name="Seaver E.C."/>
            <person name="Weisblat D.A."/>
            <person name="Putnam N.H."/>
            <person name="Grigoriev I.V."/>
            <person name="Rokhsar D.S."/>
        </authorList>
    </citation>
    <scope>NUCLEOTIDE SEQUENCE</scope>
</reference>
<dbReference type="CTD" id="20203612"/>
<evidence type="ECO:0000313" key="2">
    <source>
        <dbReference type="EnsemblMetazoa" id="HelroP171362"/>
    </source>
</evidence>
<protein>
    <submittedName>
        <fullName evidence="1 2">Uncharacterized protein</fullName>
    </submittedName>
</protein>
<accession>T1F463</accession>
<dbReference type="eggNOG" id="ENOG502T1YC">
    <property type="taxonomic scope" value="Eukaryota"/>
</dbReference>
<dbReference type="OrthoDB" id="6153491at2759"/>
<dbReference type="AlphaFoldDB" id="T1F463"/>
<keyword evidence="3" id="KW-1185">Reference proteome</keyword>
<dbReference type="KEGG" id="hro:HELRODRAFT_171362"/>
<sequence>MSYSIVEKRPRMKRKIADELCNDEALTSVENMYQVTMLEIIDRVITELSDRFESLNNVNSMFGFLSGVKIEEMQTADLKIKAENLANIYSADLNIDEFMFEIESFKHHALTVHFVGIQKFIYNFKAFNGKETNMKSKLDLMKVTNTEHFQVGFNEALARFNHVIHPLVPPIKTATHNLRQRKHNYQAQLSKRSFNELKTCVHRHYNPKELRWKT</sequence>
<dbReference type="EMBL" id="AMQM01003857">
    <property type="status" value="NOT_ANNOTATED_CDS"/>
    <property type="molecule type" value="Genomic_DNA"/>
</dbReference>
<reference evidence="1 3" key="2">
    <citation type="journal article" date="2013" name="Nature">
        <title>Insights into bilaterian evolution from three spiralian genomes.</title>
        <authorList>
            <person name="Simakov O."/>
            <person name="Marletaz F."/>
            <person name="Cho S.J."/>
            <person name="Edsinger-Gonzales E."/>
            <person name="Havlak P."/>
            <person name="Hellsten U."/>
            <person name="Kuo D.H."/>
            <person name="Larsson T."/>
            <person name="Lv J."/>
            <person name="Arendt D."/>
            <person name="Savage R."/>
            <person name="Osoegawa K."/>
            <person name="de Jong P."/>
            <person name="Grimwood J."/>
            <person name="Chapman J.A."/>
            <person name="Shapiro H."/>
            <person name="Aerts A."/>
            <person name="Otillar R.P."/>
            <person name="Terry A.Y."/>
            <person name="Boore J.L."/>
            <person name="Grigoriev I.V."/>
            <person name="Lindberg D.R."/>
            <person name="Seaver E.C."/>
            <person name="Weisblat D.A."/>
            <person name="Putnam N.H."/>
            <person name="Rokhsar D.S."/>
        </authorList>
    </citation>
    <scope>NUCLEOTIDE SEQUENCE</scope>
</reference>